<dbReference type="EMBL" id="JASCZI010061070">
    <property type="protein sequence ID" value="MED6137500.1"/>
    <property type="molecule type" value="Genomic_DNA"/>
</dbReference>
<reference evidence="1 2" key="1">
    <citation type="journal article" date="2023" name="Plants (Basel)">
        <title>Bridging the Gap: Combining Genomics and Transcriptomics Approaches to Understand Stylosanthes scabra, an Orphan Legume from the Brazilian Caatinga.</title>
        <authorList>
            <person name="Ferreira-Neto J.R.C."/>
            <person name="da Silva M.D."/>
            <person name="Binneck E."/>
            <person name="de Melo N.F."/>
            <person name="da Silva R.H."/>
            <person name="de Melo A.L.T.M."/>
            <person name="Pandolfi V."/>
            <person name="Bustamante F.O."/>
            <person name="Brasileiro-Vidal A.C."/>
            <person name="Benko-Iseppon A.M."/>
        </authorList>
    </citation>
    <scope>NUCLEOTIDE SEQUENCE [LARGE SCALE GENOMIC DNA]</scope>
    <source>
        <tissue evidence="1">Leaves</tissue>
    </source>
</reference>
<name>A0ABU6SMR7_9FABA</name>
<gene>
    <name evidence="1" type="ORF">PIB30_065569</name>
</gene>
<protein>
    <submittedName>
        <fullName evidence="1">Uncharacterized protein</fullName>
    </submittedName>
</protein>
<sequence>MARIANRSDVDGRFGSTTYLWPSEGDCIISIPGTKLRADFPLPLRFIERFSDQLDAFVYTIDAQDNALQIILAHHSQHPSISLASLSEMEESIA</sequence>
<keyword evidence="2" id="KW-1185">Reference proteome</keyword>
<accession>A0ABU6SMR7</accession>
<organism evidence="1 2">
    <name type="scientific">Stylosanthes scabra</name>
    <dbReference type="NCBI Taxonomy" id="79078"/>
    <lineage>
        <taxon>Eukaryota</taxon>
        <taxon>Viridiplantae</taxon>
        <taxon>Streptophyta</taxon>
        <taxon>Embryophyta</taxon>
        <taxon>Tracheophyta</taxon>
        <taxon>Spermatophyta</taxon>
        <taxon>Magnoliopsida</taxon>
        <taxon>eudicotyledons</taxon>
        <taxon>Gunneridae</taxon>
        <taxon>Pentapetalae</taxon>
        <taxon>rosids</taxon>
        <taxon>fabids</taxon>
        <taxon>Fabales</taxon>
        <taxon>Fabaceae</taxon>
        <taxon>Papilionoideae</taxon>
        <taxon>50 kb inversion clade</taxon>
        <taxon>dalbergioids sensu lato</taxon>
        <taxon>Dalbergieae</taxon>
        <taxon>Pterocarpus clade</taxon>
        <taxon>Stylosanthes</taxon>
    </lineage>
</organism>
<proteinExistence type="predicted"/>
<dbReference type="Proteomes" id="UP001341840">
    <property type="component" value="Unassembled WGS sequence"/>
</dbReference>
<comment type="caution">
    <text evidence="1">The sequence shown here is derived from an EMBL/GenBank/DDBJ whole genome shotgun (WGS) entry which is preliminary data.</text>
</comment>
<evidence type="ECO:0000313" key="2">
    <source>
        <dbReference type="Proteomes" id="UP001341840"/>
    </source>
</evidence>
<evidence type="ECO:0000313" key="1">
    <source>
        <dbReference type="EMBL" id="MED6137500.1"/>
    </source>
</evidence>